<protein>
    <submittedName>
        <fullName evidence="1">Uncharacterized protein</fullName>
    </submittedName>
</protein>
<keyword evidence="2" id="KW-1185">Reference proteome</keyword>
<evidence type="ECO:0000313" key="1">
    <source>
        <dbReference type="EMBL" id="MST72034.1"/>
    </source>
</evidence>
<accession>A0A6N7XM39</accession>
<proteinExistence type="predicted"/>
<dbReference type="RefSeq" id="WP_154433798.1">
    <property type="nucleotide sequence ID" value="NZ_VUNC01000002.1"/>
</dbReference>
<name>A0A6N7XM39_9ACTN</name>
<dbReference type="EMBL" id="VUNC01000002">
    <property type="protein sequence ID" value="MST72034.1"/>
    <property type="molecule type" value="Genomic_DNA"/>
</dbReference>
<comment type="caution">
    <text evidence="1">The sequence shown here is derived from an EMBL/GenBank/DDBJ whole genome shotgun (WGS) entry which is preliminary data.</text>
</comment>
<dbReference type="AlphaFoldDB" id="A0A6N7XM39"/>
<reference evidence="1 2" key="1">
    <citation type="submission" date="2019-08" db="EMBL/GenBank/DDBJ databases">
        <title>In-depth cultivation of the pig gut microbiome towards novel bacterial diversity and tailored functional studies.</title>
        <authorList>
            <person name="Wylensek D."/>
            <person name="Hitch T.C.A."/>
            <person name="Clavel T."/>
        </authorList>
    </citation>
    <scope>NUCLEOTIDE SEQUENCE [LARGE SCALE GENOMIC DNA]</scope>
    <source>
        <strain evidence="1 2">CA-Schmier-601-WT-1</strain>
    </source>
</reference>
<organism evidence="1 2">
    <name type="scientific">Olsenella porci</name>
    <dbReference type="NCBI Taxonomy" id="2652279"/>
    <lineage>
        <taxon>Bacteria</taxon>
        <taxon>Bacillati</taxon>
        <taxon>Actinomycetota</taxon>
        <taxon>Coriobacteriia</taxon>
        <taxon>Coriobacteriales</taxon>
        <taxon>Atopobiaceae</taxon>
        <taxon>Olsenella</taxon>
    </lineage>
</organism>
<sequence length="213" mass="22700">MVRASAGERRAASLVVANPAGIGQHYCAWVVSRDGSGVTQVQVPYDIMTRNGYGSSYKFLFHGSNRGNGLLCSQLSNSGSAMSTTQRYVVKDVKLVADGDAIQSQDSQPKESATPDKAKGLVVLTGTVRKMTGDEVLNLCVSLGDRGESYGPGAHDRLPQPEISLNALCLKSPESHVQQMGDDHEEAFHHACDGCPRSRASHGRHCATNCVGK</sequence>
<dbReference type="Proteomes" id="UP000469325">
    <property type="component" value="Unassembled WGS sequence"/>
</dbReference>
<gene>
    <name evidence="1" type="ORF">FYJ68_02760</name>
</gene>
<evidence type="ECO:0000313" key="2">
    <source>
        <dbReference type="Proteomes" id="UP000469325"/>
    </source>
</evidence>